<accession>A0A5D8ZET2</accession>
<evidence type="ECO:0000313" key="3">
    <source>
        <dbReference type="Proteomes" id="UP000323884"/>
    </source>
</evidence>
<dbReference type="OrthoDB" id="981489at2"/>
<protein>
    <submittedName>
        <fullName evidence="2">Uncharacterized protein</fullName>
    </submittedName>
</protein>
<dbReference type="Proteomes" id="UP000323884">
    <property type="component" value="Unassembled WGS sequence"/>
</dbReference>
<comment type="caution">
    <text evidence="2">The sequence shown here is derived from an EMBL/GenBank/DDBJ whole genome shotgun (WGS) entry which is preliminary data.</text>
</comment>
<feature type="transmembrane region" description="Helical" evidence="1">
    <location>
        <begin position="42"/>
        <end position="63"/>
    </location>
</feature>
<dbReference type="EMBL" id="VTRU01000005">
    <property type="protein sequence ID" value="TZF93495.1"/>
    <property type="molecule type" value="Genomic_DNA"/>
</dbReference>
<evidence type="ECO:0000313" key="2">
    <source>
        <dbReference type="EMBL" id="TZF93495.1"/>
    </source>
</evidence>
<feature type="transmembrane region" description="Helical" evidence="1">
    <location>
        <begin position="129"/>
        <end position="148"/>
    </location>
</feature>
<name>A0A5D8ZET2_9FLAO</name>
<sequence length="168" mass="19290">MEILQELSIWTKGDELQGKIMVGIGLVLVLCLLLGFKYENPLLKGMFIPICLLTAASLGYGSFITYSRTKHLKTLTEQYRNNPKETVKMTLGKAQNDHKIYIILKIVWSTLLILSVLIFLFTVKEYYKGLFLGLFCLFVGFLLIETFLHSRLTHCFENVSRLDNLSIF</sequence>
<keyword evidence="1" id="KW-0812">Transmembrane</keyword>
<dbReference type="RefSeq" id="WP_149388596.1">
    <property type="nucleotide sequence ID" value="NZ_VTRU01000005.1"/>
</dbReference>
<dbReference type="AlphaFoldDB" id="A0A5D8ZET2"/>
<keyword evidence="1" id="KW-0472">Membrane</keyword>
<keyword evidence="1" id="KW-1133">Transmembrane helix</keyword>
<organism evidence="2 3">
    <name type="scientific">Chryseobacterium panacisoli</name>
    <dbReference type="NCBI Taxonomy" id="1807141"/>
    <lineage>
        <taxon>Bacteria</taxon>
        <taxon>Pseudomonadati</taxon>
        <taxon>Bacteroidota</taxon>
        <taxon>Flavobacteriia</taxon>
        <taxon>Flavobacteriales</taxon>
        <taxon>Weeksellaceae</taxon>
        <taxon>Chryseobacterium group</taxon>
        <taxon>Chryseobacterium</taxon>
    </lineage>
</organism>
<proteinExistence type="predicted"/>
<keyword evidence="3" id="KW-1185">Reference proteome</keyword>
<reference evidence="2 3" key="1">
    <citation type="submission" date="2019-08" db="EMBL/GenBank/DDBJ databases">
        <title>Draft genome sequence of Chryseobacterium sp. Gsoil 183.</title>
        <authorList>
            <person name="Im W.-T."/>
        </authorList>
    </citation>
    <scope>NUCLEOTIDE SEQUENCE [LARGE SCALE GENOMIC DNA]</scope>
    <source>
        <strain evidence="2 3">Gsoil 183</strain>
    </source>
</reference>
<gene>
    <name evidence="2" type="ORF">FW781_17530</name>
</gene>
<evidence type="ECO:0000256" key="1">
    <source>
        <dbReference type="SAM" id="Phobius"/>
    </source>
</evidence>
<feature type="transmembrane region" description="Helical" evidence="1">
    <location>
        <begin position="20"/>
        <end position="36"/>
    </location>
</feature>
<feature type="transmembrane region" description="Helical" evidence="1">
    <location>
        <begin position="102"/>
        <end position="123"/>
    </location>
</feature>